<feature type="transmembrane region" description="Helical" evidence="1">
    <location>
        <begin position="174"/>
        <end position="190"/>
    </location>
</feature>
<feature type="transmembrane region" description="Helical" evidence="1">
    <location>
        <begin position="65"/>
        <end position="83"/>
    </location>
</feature>
<dbReference type="GO" id="GO:0004175">
    <property type="term" value="F:endopeptidase activity"/>
    <property type="evidence" value="ECO:0007669"/>
    <property type="project" value="UniProtKB-ARBA"/>
</dbReference>
<dbReference type="Pfam" id="PF02517">
    <property type="entry name" value="Rce1-like"/>
    <property type="match status" value="1"/>
</dbReference>
<dbReference type="Proteomes" id="UP000199423">
    <property type="component" value="Unassembled WGS sequence"/>
</dbReference>
<dbReference type="AlphaFoldDB" id="A0A1I7NWM3"/>
<evidence type="ECO:0000313" key="3">
    <source>
        <dbReference type="EMBL" id="SFV39041.1"/>
    </source>
</evidence>
<feature type="transmembrane region" description="Helical" evidence="1">
    <location>
        <begin position="144"/>
        <end position="162"/>
    </location>
</feature>
<dbReference type="STRING" id="51670.SAMN04488557_4064"/>
<protein>
    <submittedName>
        <fullName evidence="3">CAAX protease self-immunity</fullName>
    </submittedName>
</protein>
<reference evidence="4" key="1">
    <citation type="submission" date="2016-10" db="EMBL/GenBank/DDBJ databases">
        <authorList>
            <person name="Varghese N."/>
            <person name="Submissions S."/>
        </authorList>
    </citation>
    <scope>NUCLEOTIDE SEQUENCE [LARGE SCALE GENOMIC DNA]</scope>
    <source>
        <strain evidence="4">DSM 1565</strain>
    </source>
</reference>
<feature type="transmembrane region" description="Helical" evidence="1">
    <location>
        <begin position="196"/>
        <end position="212"/>
    </location>
</feature>
<feature type="transmembrane region" description="Helical" evidence="1">
    <location>
        <begin position="40"/>
        <end position="59"/>
    </location>
</feature>
<evidence type="ECO:0000313" key="4">
    <source>
        <dbReference type="Proteomes" id="UP000199423"/>
    </source>
</evidence>
<feature type="transmembrane region" description="Helical" evidence="1">
    <location>
        <begin position="103"/>
        <end position="124"/>
    </location>
</feature>
<evidence type="ECO:0000259" key="2">
    <source>
        <dbReference type="Pfam" id="PF02517"/>
    </source>
</evidence>
<dbReference type="OrthoDB" id="9805801at2"/>
<keyword evidence="1" id="KW-0812">Transmembrane</keyword>
<gene>
    <name evidence="3" type="ORF">SAMN04488557_4064</name>
</gene>
<keyword evidence="3" id="KW-0378">Hydrolase</keyword>
<feature type="domain" description="CAAX prenyl protease 2/Lysostaphin resistance protein A-like" evidence="2">
    <location>
        <begin position="139"/>
        <end position="229"/>
    </location>
</feature>
<name>A0A1I7NWM3_9HYPH</name>
<dbReference type="GO" id="GO:0006508">
    <property type="term" value="P:proteolysis"/>
    <property type="evidence" value="ECO:0007669"/>
    <property type="project" value="UniProtKB-KW"/>
</dbReference>
<feature type="transmembrane region" description="Helical" evidence="1">
    <location>
        <begin position="224"/>
        <end position="242"/>
    </location>
</feature>
<sequence>MTTVFSPKDVVSGSADLCAGGTLAQSLDVIHPSERRRRQLWAEFGLIYVGTPLLMRIAVFEYNVPLFYALPPVLIAFVAFLYFDRTFSLKTEASRGVARSTVLSILGTFIVGSALVGSLVAVLMPERLFALAAERPGLWLKIMVLYPFTSVLPQEFAYRVFFFHRYGPLFHSRWSLILVNALAFGFGHILFRNWIAVAGTFVIGLLLAWRYERTRSFAAVYMEHVLWGWLVFTIGLGVYFFTGVKNPAW</sequence>
<evidence type="ECO:0000256" key="1">
    <source>
        <dbReference type="SAM" id="Phobius"/>
    </source>
</evidence>
<dbReference type="InterPro" id="IPR003675">
    <property type="entry name" value="Rce1/LyrA-like_dom"/>
</dbReference>
<organism evidence="3 4">
    <name type="scientific">Hyphomicrobium facile</name>
    <dbReference type="NCBI Taxonomy" id="51670"/>
    <lineage>
        <taxon>Bacteria</taxon>
        <taxon>Pseudomonadati</taxon>
        <taxon>Pseudomonadota</taxon>
        <taxon>Alphaproteobacteria</taxon>
        <taxon>Hyphomicrobiales</taxon>
        <taxon>Hyphomicrobiaceae</taxon>
        <taxon>Hyphomicrobium</taxon>
    </lineage>
</organism>
<dbReference type="GO" id="GO:0080120">
    <property type="term" value="P:CAAX-box protein maturation"/>
    <property type="evidence" value="ECO:0007669"/>
    <property type="project" value="UniProtKB-ARBA"/>
</dbReference>
<keyword evidence="3" id="KW-0645">Protease</keyword>
<dbReference type="RefSeq" id="WP_092869573.1">
    <property type="nucleotide sequence ID" value="NZ_FPCH01000005.1"/>
</dbReference>
<keyword evidence="1" id="KW-0472">Membrane</keyword>
<accession>A0A1I7NWM3</accession>
<dbReference type="EMBL" id="FPCH01000005">
    <property type="protein sequence ID" value="SFV39041.1"/>
    <property type="molecule type" value="Genomic_DNA"/>
</dbReference>
<keyword evidence="1" id="KW-1133">Transmembrane helix</keyword>
<proteinExistence type="predicted"/>
<keyword evidence="4" id="KW-1185">Reference proteome</keyword>